<dbReference type="Proteomes" id="UP000181942">
    <property type="component" value="Unassembled WGS sequence"/>
</dbReference>
<organism evidence="1 2">
    <name type="scientific">Streptomyces mirabilis</name>
    <dbReference type="NCBI Taxonomy" id="68239"/>
    <lineage>
        <taxon>Bacteria</taxon>
        <taxon>Bacillati</taxon>
        <taxon>Actinomycetota</taxon>
        <taxon>Actinomycetes</taxon>
        <taxon>Kitasatosporales</taxon>
        <taxon>Streptomycetaceae</taxon>
        <taxon>Streptomyces</taxon>
    </lineage>
</organism>
<dbReference type="AlphaFoldDB" id="A0A1I2JHQ2"/>
<name>A0A1I2JHQ2_9ACTN</name>
<sequence length="127" mass="13246">MPHLTVQIREEALDGDVEAKLVRALTDAVAAVVGEWARTVAVVELFGVPEHRWGTAGIPGRAPAPLVTLTLREAGLTHPQIPDAPARLIRSLTEAVTTVLGESVREHVSVLIVGVPAGRSGVGGQVA</sequence>
<reference evidence="1 2" key="1">
    <citation type="submission" date="2016-10" db="EMBL/GenBank/DDBJ databases">
        <authorList>
            <person name="de Groot N.N."/>
        </authorList>
    </citation>
    <scope>NUCLEOTIDE SEQUENCE [LARGE SCALE GENOMIC DNA]</scope>
    <source>
        <strain evidence="1 2">OK461</strain>
    </source>
</reference>
<dbReference type="RefSeq" id="WP_075029124.1">
    <property type="nucleotide sequence ID" value="NZ_FONR01000008.1"/>
</dbReference>
<dbReference type="InterPro" id="IPR014347">
    <property type="entry name" value="Tautomerase/MIF_sf"/>
</dbReference>
<dbReference type="Gene3D" id="3.30.429.10">
    <property type="entry name" value="Macrophage Migration Inhibitory Factor"/>
    <property type="match status" value="2"/>
</dbReference>
<proteinExistence type="predicted"/>
<protein>
    <submittedName>
        <fullName evidence="1">Phenylpyruvate tautomerase PptA, 4-oxalocrotonate tautomerase family</fullName>
    </submittedName>
</protein>
<dbReference type="EMBL" id="FONR01000008">
    <property type="protein sequence ID" value="SFF54372.1"/>
    <property type="molecule type" value="Genomic_DNA"/>
</dbReference>
<dbReference type="OrthoDB" id="4990855at2"/>
<keyword evidence="1" id="KW-0670">Pyruvate</keyword>
<evidence type="ECO:0000313" key="2">
    <source>
        <dbReference type="Proteomes" id="UP000181942"/>
    </source>
</evidence>
<dbReference type="SUPFAM" id="SSF55331">
    <property type="entry name" value="Tautomerase/MIF"/>
    <property type="match status" value="1"/>
</dbReference>
<accession>A0A1I2JHQ2</accession>
<evidence type="ECO:0000313" key="1">
    <source>
        <dbReference type="EMBL" id="SFF54372.1"/>
    </source>
</evidence>
<gene>
    <name evidence="1" type="ORF">SAMN02787118_108163</name>
</gene>